<feature type="non-terminal residue" evidence="2">
    <location>
        <position position="1"/>
    </location>
</feature>
<feature type="region of interest" description="Disordered" evidence="1">
    <location>
        <begin position="1"/>
        <end position="25"/>
    </location>
</feature>
<evidence type="ECO:0000313" key="3">
    <source>
        <dbReference type="Proteomes" id="UP001529510"/>
    </source>
</evidence>
<proteinExistence type="predicted"/>
<dbReference type="Proteomes" id="UP001529510">
    <property type="component" value="Unassembled WGS sequence"/>
</dbReference>
<protein>
    <submittedName>
        <fullName evidence="2">Uncharacterized protein</fullName>
    </submittedName>
</protein>
<evidence type="ECO:0000256" key="1">
    <source>
        <dbReference type="SAM" id="MobiDB-lite"/>
    </source>
</evidence>
<dbReference type="AlphaFoldDB" id="A0ABD0QN51"/>
<accession>A0ABD0QN51</accession>
<comment type="caution">
    <text evidence="2">The sequence shown here is derived from an EMBL/GenBank/DDBJ whole genome shotgun (WGS) entry which is preliminary data.</text>
</comment>
<reference evidence="2 3" key="1">
    <citation type="submission" date="2024-05" db="EMBL/GenBank/DDBJ databases">
        <title>Genome sequencing and assembly of Indian major carp, Cirrhinus mrigala (Hamilton, 1822).</title>
        <authorList>
            <person name="Mohindra V."/>
            <person name="Chowdhury L.M."/>
            <person name="Lal K."/>
            <person name="Jena J.K."/>
        </authorList>
    </citation>
    <scope>NUCLEOTIDE SEQUENCE [LARGE SCALE GENOMIC DNA]</scope>
    <source>
        <strain evidence="2">CM1030</strain>
        <tissue evidence="2">Blood</tissue>
    </source>
</reference>
<organism evidence="2 3">
    <name type="scientific">Cirrhinus mrigala</name>
    <name type="common">Mrigala</name>
    <dbReference type="NCBI Taxonomy" id="683832"/>
    <lineage>
        <taxon>Eukaryota</taxon>
        <taxon>Metazoa</taxon>
        <taxon>Chordata</taxon>
        <taxon>Craniata</taxon>
        <taxon>Vertebrata</taxon>
        <taxon>Euteleostomi</taxon>
        <taxon>Actinopterygii</taxon>
        <taxon>Neopterygii</taxon>
        <taxon>Teleostei</taxon>
        <taxon>Ostariophysi</taxon>
        <taxon>Cypriniformes</taxon>
        <taxon>Cyprinidae</taxon>
        <taxon>Labeoninae</taxon>
        <taxon>Labeonini</taxon>
        <taxon>Cirrhinus</taxon>
    </lineage>
</organism>
<evidence type="ECO:0000313" key="2">
    <source>
        <dbReference type="EMBL" id="KAL0187521.1"/>
    </source>
</evidence>
<sequence>VRLAKRSAGCGMKSGARRRRLPEKKWPWGRKNAAEDLKEIRACRWMGKVVTET</sequence>
<name>A0ABD0QN51_CIRMR</name>
<gene>
    <name evidence="2" type="ORF">M9458_014620</name>
</gene>
<dbReference type="EMBL" id="JAMKFB020000007">
    <property type="protein sequence ID" value="KAL0187521.1"/>
    <property type="molecule type" value="Genomic_DNA"/>
</dbReference>
<keyword evidence="3" id="KW-1185">Reference proteome</keyword>